<organism evidence="1">
    <name type="scientific">Lepeophtheirus salmonis</name>
    <name type="common">Salmon louse</name>
    <name type="synonym">Caligus salmonis</name>
    <dbReference type="NCBI Taxonomy" id="72036"/>
    <lineage>
        <taxon>Eukaryota</taxon>
        <taxon>Metazoa</taxon>
        <taxon>Ecdysozoa</taxon>
        <taxon>Arthropoda</taxon>
        <taxon>Crustacea</taxon>
        <taxon>Multicrustacea</taxon>
        <taxon>Hexanauplia</taxon>
        <taxon>Copepoda</taxon>
        <taxon>Siphonostomatoida</taxon>
        <taxon>Caligidae</taxon>
        <taxon>Lepeophtheirus</taxon>
    </lineage>
</organism>
<dbReference type="EMBL" id="HACA01003754">
    <property type="protein sequence ID" value="CDW21115.1"/>
    <property type="molecule type" value="Transcribed_RNA"/>
</dbReference>
<sequence>MLEVLEWKFVNPFPVSFSRHIRDSNEQLCPPLKLQHLASIVLEALIRKNSDIIKDPSCSECSALSTNQLPKAHALRNYVSKIPSPIVSDILHRILNYRGEPSDPRKASPMDIFILIHSSLQKFVYPKLPDHAKRYPIPNTQKSILESIHRCKFLEVLDLSGMDDHATPLDYNDFQNR</sequence>
<accession>A0A0K2T5M5</accession>
<dbReference type="OrthoDB" id="6377711at2759"/>
<evidence type="ECO:0000313" key="1">
    <source>
        <dbReference type="EMBL" id="CDW21115.1"/>
    </source>
</evidence>
<dbReference type="AlphaFoldDB" id="A0A0K2T5M5"/>
<reference evidence="1" key="1">
    <citation type="submission" date="2014-05" db="EMBL/GenBank/DDBJ databases">
        <authorList>
            <person name="Chronopoulou M."/>
        </authorList>
    </citation>
    <scope>NUCLEOTIDE SEQUENCE</scope>
    <source>
        <tissue evidence="1">Whole organism</tissue>
    </source>
</reference>
<protein>
    <submittedName>
        <fullName evidence="1">Uncharacterized protein</fullName>
    </submittedName>
</protein>
<proteinExistence type="predicted"/>
<name>A0A0K2T5M5_LEPSM</name>